<dbReference type="AlphaFoldDB" id="A0A1G4KIS4"/>
<accession>A0A1G4KIS4</accession>
<protein>
    <submittedName>
        <fullName evidence="1">LANO_0G09450g1_1</fullName>
    </submittedName>
</protein>
<evidence type="ECO:0000313" key="1">
    <source>
        <dbReference type="EMBL" id="SCV04316.1"/>
    </source>
</evidence>
<dbReference type="Proteomes" id="UP000189911">
    <property type="component" value="Chromosome G"/>
</dbReference>
<dbReference type="PANTHER" id="PTHR47349:SF1">
    <property type="entry name" value="AER328WP"/>
    <property type="match status" value="1"/>
</dbReference>
<evidence type="ECO:0000313" key="2">
    <source>
        <dbReference type="Proteomes" id="UP000189911"/>
    </source>
</evidence>
<gene>
    <name evidence="1" type="ORF">LANO_0G09450G</name>
</gene>
<keyword evidence="2" id="KW-1185">Reference proteome</keyword>
<dbReference type="PANTHER" id="PTHR47349">
    <property type="entry name" value="CHROMOSOME 8, WHOLE GENOME SHOTGUN SEQUENCE"/>
    <property type="match status" value="1"/>
</dbReference>
<dbReference type="EMBL" id="LT598453">
    <property type="protein sequence ID" value="SCV04316.1"/>
    <property type="molecule type" value="Genomic_DNA"/>
</dbReference>
<name>A0A1G4KIS4_9SACH</name>
<organism evidence="1 2">
    <name type="scientific">Lachancea nothofagi CBS 11611</name>
    <dbReference type="NCBI Taxonomy" id="1266666"/>
    <lineage>
        <taxon>Eukaryota</taxon>
        <taxon>Fungi</taxon>
        <taxon>Dikarya</taxon>
        <taxon>Ascomycota</taxon>
        <taxon>Saccharomycotina</taxon>
        <taxon>Saccharomycetes</taxon>
        <taxon>Saccharomycetales</taxon>
        <taxon>Saccharomycetaceae</taxon>
        <taxon>Lachancea</taxon>
    </lineage>
</organism>
<dbReference type="InterPro" id="IPR058934">
    <property type="entry name" value="YMC020W-like"/>
</dbReference>
<dbReference type="OrthoDB" id="3972942at2759"/>
<sequence>MSEETPEVGENPVLERRDSTWAEWIASPVNGLIGHKIDHGVGEGSFGGKPAAASSWFQNVRERMPSLPFLDEEVPVDLNNLADYSKLSSKQIQLLEVEAQQGIVKKADTWCWFEDFSETAKVDLNGTNSGQLSVANTGSAMCPLPLVKFPISRELRSRFYVENSLLLPNTLPHEQFHERTIVNKISIAFKQYYNFNSERHLYLGQSSLDSRLEGRKAIIISFVGGLPDKYEKATLGKQFSAKQLSTKLGSVLKDHPMSSVLTFSLESPLDQKPLEVCFEESIQLLNNWRSRFFGADTLLFTGVYHSVPLQIMVAKHMLEHRINYGLPISPTVGLLSIESCLGGYQFWDHSSDSNADANSINYQTIREKSLLQGSSKIQQDLLSQLTQYRDPSSSKSKQIQCALDWIFFHHASSKLVLIGRLYDSFMTIAEKLAVNYQHPNILRHVWCAGSSLGLDLKKSAHFLLTNKELNTEPLLYQERLKIPEERAFEICLVQNLVMAINLGYSELVPMLKMISPFFISRSFNRHTVPATLKKQQQYELKVWLQEMDLRWKSVSPSKNGMVPAEINGVNELLEYVFYKANKQSLDHFSIKGGIFEDCQIYHAFVCDTVQTTSLLEPRKIDLSTKSITPANILDNQNQYDLVWQLHDFLSHFAKLQNLPEVPKPTLLFFLADHPFASSFPEPEHVRFRRNNKEALQRIEIMWQSYHEWKPPTKGLKQLQRILSFLSLYPNGNLLQVDLNRIKC</sequence>
<reference evidence="2" key="1">
    <citation type="submission" date="2016-03" db="EMBL/GenBank/DDBJ databases">
        <authorList>
            <person name="Devillers Hugo."/>
        </authorList>
    </citation>
    <scope>NUCLEOTIDE SEQUENCE [LARGE SCALE GENOMIC DNA]</scope>
</reference>
<proteinExistence type="predicted"/>